<dbReference type="AlphaFoldDB" id="A0A916IYQ6"/>
<reference evidence="1" key="1">
    <citation type="submission" date="2021-03" db="EMBL/GenBank/DDBJ databases">
        <authorList>
            <person name="Peeters C."/>
        </authorList>
    </citation>
    <scope>NUCLEOTIDE SEQUENCE</scope>
    <source>
        <strain evidence="1">LMG 31506</strain>
    </source>
</reference>
<dbReference type="Proteomes" id="UP000672934">
    <property type="component" value="Unassembled WGS sequence"/>
</dbReference>
<dbReference type="EMBL" id="CAJPUY010000020">
    <property type="protein sequence ID" value="CAG2153561.1"/>
    <property type="molecule type" value="Genomic_DNA"/>
</dbReference>
<gene>
    <name evidence="1" type="ORF">LMG31506_04845</name>
</gene>
<organism evidence="1 2">
    <name type="scientific">Cupriavidus yeoncheonensis</name>
    <dbReference type="NCBI Taxonomy" id="1462994"/>
    <lineage>
        <taxon>Bacteria</taxon>
        <taxon>Pseudomonadati</taxon>
        <taxon>Pseudomonadota</taxon>
        <taxon>Betaproteobacteria</taxon>
        <taxon>Burkholderiales</taxon>
        <taxon>Burkholderiaceae</taxon>
        <taxon>Cupriavidus</taxon>
    </lineage>
</organism>
<accession>A0A916IYQ6</accession>
<keyword evidence="2" id="KW-1185">Reference proteome</keyword>
<dbReference type="Gene3D" id="4.10.430.30">
    <property type="match status" value="1"/>
</dbReference>
<proteinExistence type="predicted"/>
<dbReference type="SUPFAM" id="SSF81273">
    <property type="entry name" value="H-NS histone-like proteins"/>
    <property type="match status" value="1"/>
</dbReference>
<protein>
    <recommendedName>
        <fullName evidence="3">H-NS histone family protein</fullName>
    </recommendedName>
</protein>
<sequence length="112" mass="12907">MDLQYPALKTRLLLLDAAIQRAWLRERKRAIEEILHLLASVGLEPRDMPQLLQENAGSIKHPLMLDARKQTALRIKRSPQFIDPATGRSWNGLGKRPKWLTGNIERFRVVGF</sequence>
<name>A0A916IYQ6_9BURK</name>
<dbReference type="RefSeq" id="WP_211949730.1">
    <property type="nucleotide sequence ID" value="NZ_CAJPUY010000020.1"/>
</dbReference>
<evidence type="ECO:0000313" key="1">
    <source>
        <dbReference type="EMBL" id="CAG2153561.1"/>
    </source>
</evidence>
<evidence type="ECO:0008006" key="3">
    <source>
        <dbReference type="Google" id="ProtNLM"/>
    </source>
</evidence>
<comment type="caution">
    <text evidence="1">The sequence shown here is derived from an EMBL/GenBank/DDBJ whole genome shotgun (WGS) entry which is preliminary data.</text>
</comment>
<evidence type="ECO:0000313" key="2">
    <source>
        <dbReference type="Proteomes" id="UP000672934"/>
    </source>
</evidence>